<dbReference type="Pfam" id="PF00076">
    <property type="entry name" value="RRM_1"/>
    <property type="match status" value="1"/>
</dbReference>
<keyword evidence="4" id="KW-1185">Reference proteome</keyword>
<protein>
    <recommendedName>
        <fullName evidence="2">RRM domain-containing protein</fullName>
    </recommendedName>
</protein>
<accession>A0A0N0DUE1</accession>
<evidence type="ECO:0000259" key="2">
    <source>
        <dbReference type="PROSITE" id="PS50102"/>
    </source>
</evidence>
<dbReference type="SUPFAM" id="SSF54928">
    <property type="entry name" value="RNA-binding domain, RBD"/>
    <property type="match status" value="1"/>
</dbReference>
<dbReference type="GeneID" id="26906348"/>
<evidence type="ECO:0000313" key="3">
    <source>
        <dbReference type="EMBL" id="KPA78431.1"/>
    </source>
</evidence>
<name>A0A0N0DUE1_LEPPY</name>
<dbReference type="OMA" id="TERPCYY"/>
<dbReference type="Proteomes" id="UP000037923">
    <property type="component" value="Unassembled WGS sequence"/>
</dbReference>
<dbReference type="PROSITE" id="PS50102">
    <property type="entry name" value="RRM"/>
    <property type="match status" value="1"/>
</dbReference>
<dbReference type="InterPro" id="IPR000504">
    <property type="entry name" value="RRM_dom"/>
</dbReference>
<comment type="caution">
    <text evidence="3">The sequence shown here is derived from an EMBL/GenBank/DDBJ whole genome shotgun (WGS) entry which is preliminary data.</text>
</comment>
<keyword evidence="1" id="KW-0694">RNA-binding</keyword>
<dbReference type="AlphaFoldDB" id="A0A0N0DUE1"/>
<dbReference type="InterPro" id="IPR012677">
    <property type="entry name" value="Nucleotide-bd_a/b_plait_sf"/>
</dbReference>
<dbReference type="CDD" id="cd00590">
    <property type="entry name" value="RRM_SF"/>
    <property type="match status" value="1"/>
</dbReference>
<dbReference type="EMBL" id="LGTL01000013">
    <property type="protein sequence ID" value="KPA78431.1"/>
    <property type="molecule type" value="Genomic_DNA"/>
</dbReference>
<dbReference type="Gene3D" id="3.30.70.330">
    <property type="match status" value="1"/>
</dbReference>
<reference evidence="3 4" key="1">
    <citation type="submission" date="2015-07" db="EMBL/GenBank/DDBJ databases">
        <title>High-quality genome of monoxenous trypanosomatid Leptomonas pyrrhocoris.</title>
        <authorList>
            <person name="Flegontov P."/>
            <person name="Butenko A."/>
            <person name="Firsov S."/>
            <person name="Vlcek C."/>
            <person name="Logacheva M.D."/>
            <person name="Field M."/>
            <person name="Filatov D."/>
            <person name="Flegontova O."/>
            <person name="Gerasimov E."/>
            <person name="Jackson A.P."/>
            <person name="Kelly S."/>
            <person name="Opperdoes F."/>
            <person name="O'Reilly A."/>
            <person name="Votypka J."/>
            <person name="Yurchenko V."/>
            <person name="Lukes J."/>
        </authorList>
    </citation>
    <scope>NUCLEOTIDE SEQUENCE [LARGE SCALE GENOMIC DNA]</scope>
    <source>
        <strain evidence="3">H10</strain>
    </source>
</reference>
<evidence type="ECO:0000313" key="4">
    <source>
        <dbReference type="Proteomes" id="UP000037923"/>
    </source>
</evidence>
<organism evidence="3 4">
    <name type="scientific">Leptomonas pyrrhocoris</name>
    <name type="common">Firebug parasite</name>
    <dbReference type="NCBI Taxonomy" id="157538"/>
    <lineage>
        <taxon>Eukaryota</taxon>
        <taxon>Discoba</taxon>
        <taxon>Euglenozoa</taxon>
        <taxon>Kinetoplastea</taxon>
        <taxon>Metakinetoplastina</taxon>
        <taxon>Trypanosomatida</taxon>
        <taxon>Trypanosomatidae</taxon>
        <taxon>Leishmaniinae</taxon>
        <taxon>Leptomonas</taxon>
    </lineage>
</organism>
<sequence length="350" mass="38103">MVNAAAVVYVFLGDAEKAVTMEDIKEWLQIIDDVVEIKLQYDAAAKRTCYSVEFRKHTSAQQAVQYLDGARFKNCVVSIRSRVFAAVEADAPHAAYASANDAQVASSSAVLNSVSSSSLTRKRCRETGELPCNHLLPADLQMDQLLVEQLSDASTTEGSEEVAAHWRNLKTLQEELTMTYSDLRTAQEDLTAADARLAKLLHVHPSVANDDATKANHVSAGAKAAPYPLAARRCVSHQRGILTDAHTPNSVVSFVTSSFGPISFCSVTATPREFFLVLKFVFLADEERFLAAAATGGSVNNQGLSARSEKERALLRLLWASIDFTLTPRDFAALSPAEANRQQAVRQLLS</sequence>
<dbReference type="InterPro" id="IPR035979">
    <property type="entry name" value="RBD_domain_sf"/>
</dbReference>
<proteinExistence type="predicted"/>
<dbReference type="OrthoDB" id="259597at2759"/>
<gene>
    <name evidence="3" type="ORF">ABB37_06059</name>
</gene>
<dbReference type="VEuPathDB" id="TriTrypDB:LpyrH10_13_0040"/>
<feature type="domain" description="RRM" evidence="2">
    <location>
        <begin position="8"/>
        <end position="91"/>
    </location>
</feature>
<dbReference type="GO" id="GO:0003723">
    <property type="term" value="F:RNA binding"/>
    <property type="evidence" value="ECO:0007669"/>
    <property type="project" value="UniProtKB-UniRule"/>
</dbReference>
<dbReference type="RefSeq" id="XP_015656870.1">
    <property type="nucleotide sequence ID" value="XM_015804296.1"/>
</dbReference>
<evidence type="ECO:0000256" key="1">
    <source>
        <dbReference type="PROSITE-ProRule" id="PRU00176"/>
    </source>
</evidence>